<sequence length="323" mass="35691">MVEYREVTDERAWDELIEAHAGHPMQAWGWGELKARTGSWSARRIVVERDGAFAGAAQVLVRKLPWPFGHICYAPRGPVTDHAADVPQVADDIAAWCKANVSAVSLKIDPAIAPGAVELGRGWQSSEQIVLPRTAAIGLAPTEDEIMAGLHSKKARQYIRKAGRSGVTVRRATAADLDAIMDIYHHTADTDDFALHSDEYYRTAFEACADVNQVFLAEIEGRPLAFLWNIATSGTAFELWGGVTDEGKRLRANYLLKWQAICTAKESGSALYDLNGLLEGGVSTFKLLFAGEPTVWMGAYDRPLSPLYRVWDAALKLYRRLFK</sequence>
<accession>A0A1Y3XW57</accession>
<protein>
    <submittedName>
        <fullName evidence="8">Methicillin resistance protein</fullName>
    </submittedName>
</protein>
<dbReference type="GO" id="GO:0016755">
    <property type="term" value="F:aminoacyltransferase activity"/>
    <property type="evidence" value="ECO:0007669"/>
    <property type="project" value="InterPro"/>
</dbReference>
<dbReference type="OrthoDB" id="9785911at2"/>
<evidence type="ECO:0000256" key="1">
    <source>
        <dbReference type="ARBA" id="ARBA00009943"/>
    </source>
</evidence>
<evidence type="ECO:0000256" key="4">
    <source>
        <dbReference type="ARBA" id="ARBA00022984"/>
    </source>
</evidence>
<keyword evidence="9" id="KW-1185">Reference proteome</keyword>
<evidence type="ECO:0000256" key="6">
    <source>
        <dbReference type="ARBA" id="ARBA00023316"/>
    </source>
</evidence>
<dbReference type="Proteomes" id="UP000195781">
    <property type="component" value="Unassembled WGS sequence"/>
</dbReference>
<organism evidence="8 9">
    <name type="scientific">[Collinsella] massiliensis</name>
    <dbReference type="NCBI Taxonomy" id="1232426"/>
    <lineage>
        <taxon>Bacteria</taxon>
        <taxon>Bacillati</taxon>
        <taxon>Actinomycetota</taxon>
        <taxon>Coriobacteriia</taxon>
        <taxon>Coriobacteriales</taxon>
        <taxon>Coriobacteriaceae</taxon>
        <taxon>Enorma</taxon>
    </lineage>
</organism>
<keyword evidence="6" id="KW-0961">Cell wall biogenesis/degradation</keyword>
<dbReference type="PANTHER" id="PTHR36174:SF1">
    <property type="entry name" value="LIPID II:GLYCINE GLYCYLTRANSFERASE"/>
    <property type="match status" value="1"/>
</dbReference>
<dbReference type="InterPro" id="IPR038740">
    <property type="entry name" value="BioF2-like_GNAT_dom"/>
</dbReference>
<evidence type="ECO:0000256" key="3">
    <source>
        <dbReference type="ARBA" id="ARBA00022960"/>
    </source>
</evidence>
<dbReference type="Pfam" id="PF13480">
    <property type="entry name" value="Acetyltransf_6"/>
    <property type="match status" value="1"/>
</dbReference>
<comment type="caution">
    <text evidence="8">The sequence shown here is derived from an EMBL/GenBank/DDBJ whole genome shotgun (WGS) entry which is preliminary data.</text>
</comment>
<evidence type="ECO:0000259" key="7">
    <source>
        <dbReference type="Pfam" id="PF13480"/>
    </source>
</evidence>
<keyword evidence="3" id="KW-0133">Cell shape</keyword>
<dbReference type="GO" id="GO:0071555">
    <property type="term" value="P:cell wall organization"/>
    <property type="evidence" value="ECO:0007669"/>
    <property type="project" value="UniProtKB-KW"/>
</dbReference>
<proteinExistence type="inferred from homology"/>
<reference evidence="9" key="1">
    <citation type="submission" date="2017-04" db="EMBL/GenBank/DDBJ databases">
        <title>Function of individual gut microbiota members based on whole genome sequencing of pure cultures obtained from chicken caecum.</title>
        <authorList>
            <person name="Medvecky M."/>
            <person name="Cejkova D."/>
            <person name="Polansky O."/>
            <person name="Karasova D."/>
            <person name="Kubasova T."/>
            <person name="Cizek A."/>
            <person name="Rychlik I."/>
        </authorList>
    </citation>
    <scope>NUCLEOTIDE SEQUENCE [LARGE SCALE GENOMIC DNA]</scope>
    <source>
        <strain evidence="9">An5</strain>
    </source>
</reference>
<gene>
    <name evidence="8" type="ORF">B5G02_06355</name>
</gene>
<comment type="similarity">
    <text evidence="1">Belongs to the FemABX family.</text>
</comment>
<dbReference type="Gene3D" id="3.40.630.30">
    <property type="match status" value="2"/>
</dbReference>
<dbReference type="InterPro" id="IPR003447">
    <property type="entry name" value="FEMABX"/>
</dbReference>
<dbReference type="PANTHER" id="PTHR36174">
    <property type="entry name" value="LIPID II:GLYCINE GLYCYLTRANSFERASE"/>
    <property type="match status" value="1"/>
</dbReference>
<dbReference type="GO" id="GO:0009252">
    <property type="term" value="P:peptidoglycan biosynthetic process"/>
    <property type="evidence" value="ECO:0007669"/>
    <property type="project" value="UniProtKB-KW"/>
</dbReference>
<dbReference type="SUPFAM" id="SSF55729">
    <property type="entry name" value="Acyl-CoA N-acyltransferases (Nat)"/>
    <property type="match status" value="2"/>
</dbReference>
<dbReference type="GO" id="GO:0008360">
    <property type="term" value="P:regulation of cell shape"/>
    <property type="evidence" value="ECO:0007669"/>
    <property type="project" value="UniProtKB-KW"/>
</dbReference>
<dbReference type="PROSITE" id="PS51191">
    <property type="entry name" value="FEMABX"/>
    <property type="match status" value="1"/>
</dbReference>
<keyword evidence="2" id="KW-0808">Transferase</keyword>
<dbReference type="RefSeq" id="WP_094335620.1">
    <property type="nucleotide sequence ID" value="NZ_NFIE01000012.1"/>
</dbReference>
<evidence type="ECO:0000313" key="8">
    <source>
        <dbReference type="EMBL" id="OUN88528.1"/>
    </source>
</evidence>
<name>A0A1Y3XW57_9ACTN</name>
<evidence type="ECO:0000256" key="5">
    <source>
        <dbReference type="ARBA" id="ARBA00023315"/>
    </source>
</evidence>
<feature type="domain" description="BioF2-like acetyltransferase" evidence="7">
    <location>
        <begin position="153"/>
        <end position="276"/>
    </location>
</feature>
<dbReference type="AlphaFoldDB" id="A0A1Y3XW57"/>
<dbReference type="InterPro" id="IPR050644">
    <property type="entry name" value="PG_Glycine_Bridge_Synth"/>
</dbReference>
<dbReference type="EMBL" id="NFIE01000012">
    <property type="protein sequence ID" value="OUN88528.1"/>
    <property type="molecule type" value="Genomic_DNA"/>
</dbReference>
<keyword evidence="5" id="KW-0012">Acyltransferase</keyword>
<keyword evidence="4" id="KW-0573">Peptidoglycan synthesis</keyword>
<evidence type="ECO:0000256" key="2">
    <source>
        <dbReference type="ARBA" id="ARBA00022679"/>
    </source>
</evidence>
<evidence type="ECO:0000313" key="9">
    <source>
        <dbReference type="Proteomes" id="UP000195781"/>
    </source>
</evidence>
<dbReference type="InterPro" id="IPR016181">
    <property type="entry name" value="Acyl_CoA_acyltransferase"/>
</dbReference>